<feature type="compositionally biased region" description="Low complexity" evidence="5">
    <location>
        <begin position="136"/>
        <end position="147"/>
    </location>
</feature>
<proteinExistence type="predicted"/>
<dbReference type="InterPro" id="IPR003689">
    <property type="entry name" value="ZIP"/>
</dbReference>
<feature type="transmembrane region" description="Helical" evidence="6">
    <location>
        <begin position="335"/>
        <end position="357"/>
    </location>
</feature>
<feature type="region of interest" description="Disordered" evidence="5">
    <location>
        <begin position="126"/>
        <end position="167"/>
    </location>
</feature>
<sequence>MELLTIKIIALTLLGVFSLFFGLLPLRLRKVLAKGSKRRDRVVSCLLCFGGGVLLATVFTHMLPETREGFAIALPEITYPLTEVVICAGFFLIYFIEEFMHKVFFRRDIQQRKKLTKLAAAIEEESSSAPHHHHYNNNNINSVSSSHPEIAGREGQDGNQDSSRCSVYSVSGETAKVMGPKSKWSGGVDNPVFAGDLDATAWNPSLKETILSSSQNASVPPLTNGKVAPDVEQRPEKHAAQNGVVHSHDHDHGHGHGHSHMPINRLGNKSIASNLRSLLVILALSFHSVFEGLAVGLQVREVDVWYLLGAISAHKFVIAFCMGLELLASGTSAGLMVIYMVVFALVSPLGVAFGILVTENLAADTSSHLLTVTILQGLAGGTILYVTFFEVLERERGRPGGRLLKFLFVLLGFGAMASLEAFGGHSHGHGGDGHGHSHGPVQPSSTTTISPITESLHDDHHGHSHSHGHSHGHGHSHNHSHGHSHLH</sequence>
<evidence type="ECO:0000256" key="5">
    <source>
        <dbReference type="SAM" id="MobiDB-lite"/>
    </source>
</evidence>
<keyword evidence="3 6" id="KW-1133">Transmembrane helix</keyword>
<dbReference type="GO" id="GO:0005886">
    <property type="term" value="C:plasma membrane"/>
    <property type="evidence" value="ECO:0007669"/>
    <property type="project" value="TreeGrafter"/>
</dbReference>
<dbReference type="PANTHER" id="PTHR11040:SF203">
    <property type="entry name" value="FI18611P1-RELATED"/>
    <property type="match status" value="1"/>
</dbReference>
<evidence type="ECO:0000256" key="2">
    <source>
        <dbReference type="ARBA" id="ARBA00022692"/>
    </source>
</evidence>
<evidence type="ECO:0000256" key="6">
    <source>
        <dbReference type="SAM" id="Phobius"/>
    </source>
</evidence>
<comment type="subcellular location">
    <subcellularLocation>
        <location evidence="1">Membrane</location>
        <topology evidence="1">Multi-pass membrane protein</topology>
    </subcellularLocation>
</comment>
<dbReference type="PANTHER" id="PTHR11040">
    <property type="entry name" value="ZINC/IRON TRANSPORTER"/>
    <property type="match status" value="1"/>
</dbReference>
<dbReference type="GO" id="GO:0005385">
    <property type="term" value="F:zinc ion transmembrane transporter activity"/>
    <property type="evidence" value="ECO:0007669"/>
    <property type="project" value="TreeGrafter"/>
</dbReference>
<dbReference type="EMBL" id="GDRN01087502">
    <property type="protein sequence ID" value="JAI61023.1"/>
    <property type="molecule type" value="Transcribed_RNA"/>
</dbReference>
<dbReference type="Pfam" id="PF02535">
    <property type="entry name" value="Zip"/>
    <property type="match status" value="2"/>
</dbReference>
<feature type="transmembrane region" description="Helical" evidence="6">
    <location>
        <begin position="42"/>
        <end position="62"/>
    </location>
</feature>
<feature type="transmembrane region" description="Helical" evidence="6">
    <location>
        <begin position="6"/>
        <end position="26"/>
    </location>
</feature>
<name>A0A0P4WIH7_SCYOL</name>
<feature type="compositionally biased region" description="Low complexity" evidence="5">
    <location>
        <begin position="443"/>
        <end position="454"/>
    </location>
</feature>
<feature type="compositionally biased region" description="Basic residues" evidence="5">
    <location>
        <begin position="462"/>
        <end position="487"/>
    </location>
</feature>
<organism evidence="7">
    <name type="scientific">Scylla olivacea</name>
    <name type="common">Orange mud crab</name>
    <name type="synonym">Cancer olivacea</name>
    <dbReference type="NCBI Taxonomy" id="85551"/>
    <lineage>
        <taxon>Eukaryota</taxon>
        <taxon>Metazoa</taxon>
        <taxon>Ecdysozoa</taxon>
        <taxon>Arthropoda</taxon>
        <taxon>Crustacea</taxon>
        <taxon>Multicrustacea</taxon>
        <taxon>Malacostraca</taxon>
        <taxon>Eumalacostraca</taxon>
        <taxon>Eucarida</taxon>
        <taxon>Decapoda</taxon>
        <taxon>Pleocyemata</taxon>
        <taxon>Brachyura</taxon>
        <taxon>Eubrachyura</taxon>
        <taxon>Portunoidea</taxon>
        <taxon>Portunidae</taxon>
        <taxon>Portuninae</taxon>
        <taxon>Scylla</taxon>
    </lineage>
</organism>
<evidence type="ECO:0000256" key="3">
    <source>
        <dbReference type="ARBA" id="ARBA00022989"/>
    </source>
</evidence>
<accession>A0A0P4WIH7</accession>
<keyword evidence="4 6" id="KW-0472">Membrane</keyword>
<feature type="transmembrane region" description="Helical" evidence="6">
    <location>
        <begin position="403"/>
        <end position="422"/>
    </location>
</feature>
<evidence type="ECO:0000256" key="4">
    <source>
        <dbReference type="ARBA" id="ARBA00023136"/>
    </source>
</evidence>
<feature type="transmembrane region" description="Helical" evidence="6">
    <location>
        <begin position="77"/>
        <end position="96"/>
    </location>
</feature>
<feature type="compositionally biased region" description="Polar residues" evidence="5">
    <location>
        <begin position="157"/>
        <end position="167"/>
    </location>
</feature>
<feature type="region of interest" description="Disordered" evidence="5">
    <location>
        <begin position="426"/>
        <end position="487"/>
    </location>
</feature>
<evidence type="ECO:0000313" key="7">
    <source>
        <dbReference type="EMBL" id="JAI61023.1"/>
    </source>
</evidence>
<evidence type="ECO:0000256" key="1">
    <source>
        <dbReference type="ARBA" id="ARBA00004141"/>
    </source>
</evidence>
<protein>
    <submittedName>
        <fullName evidence="7">Uncharacterized protein</fullName>
    </submittedName>
</protein>
<feature type="transmembrane region" description="Helical" evidence="6">
    <location>
        <begin position="278"/>
        <end position="299"/>
    </location>
</feature>
<reference evidence="7" key="1">
    <citation type="submission" date="2015-09" db="EMBL/GenBank/DDBJ databases">
        <title>Scylla olivacea transcriptome.</title>
        <authorList>
            <person name="Ikhwanuddin M."/>
        </authorList>
    </citation>
    <scope>NUCLEOTIDE SEQUENCE</scope>
</reference>
<feature type="transmembrane region" description="Helical" evidence="6">
    <location>
        <begin position="369"/>
        <end position="391"/>
    </location>
</feature>
<keyword evidence="2 6" id="KW-0812">Transmembrane</keyword>
<feature type="transmembrane region" description="Helical" evidence="6">
    <location>
        <begin position="305"/>
        <end position="328"/>
    </location>
</feature>
<dbReference type="AlphaFoldDB" id="A0A0P4WIH7"/>